<reference evidence="2" key="1">
    <citation type="submission" date="2022-10" db="EMBL/GenBank/DDBJ databases">
        <title>Novel sulphate-reducing endosymbionts in the free-living metamonad Anaeramoeba.</title>
        <authorList>
            <person name="Jerlstrom-Hultqvist J."/>
            <person name="Cepicka I."/>
            <person name="Gallot-Lavallee L."/>
            <person name="Salas-Leiva D."/>
            <person name="Curtis B.A."/>
            <person name="Zahonova K."/>
            <person name="Pipaliya S."/>
            <person name="Dacks J."/>
            <person name="Roger A.J."/>
        </authorList>
    </citation>
    <scope>NUCLEOTIDE SEQUENCE</scope>
    <source>
        <strain evidence="2">BMAN</strain>
    </source>
</reference>
<evidence type="ECO:0000256" key="1">
    <source>
        <dbReference type="SAM" id="MobiDB-lite"/>
    </source>
</evidence>
<organism evidence="2 3">
    <name type="scientific">Anaeramoeba ignava</name>
    <name type="common">Anaerobic marine amoeba</name>
    <dbReference type="NCBI Taxonomy" id="1746090"/>
    <lineage>
        <taxon>Eukaryota</taxon>
        <taxon>Metamonada</taxon>
        <taxon>Anaeramoebidae</taxon>
        <taxon>Anaeramoeba</taxon>
    </lineage>
</organism>
<gene>
    <name evidence="2" type="ORF">M0811_00765</name>
</gene>
<dbReference type="AlphaFoldDB" id="A0A9Q0LJT7"/>
<evidence type="ECO:0000313" key="3">
    <source>
        <dbReference type="Proteomes" id="UP001149090"/>
    </source>
</evidence>
<evidence type="ECO:0000313" key="2">
    <source>
        <dbReference type="EMBL" id="KAJ5074137.1"/>
    </source>
</evidence>
<protein>
    <submittedName>
        <fullName evidence="2">Uncharacterized protein</fullName>
    </submittedName>
</protein>
<sequence length="352" mass="39886">MSTSGELKLTTEKVLVFKNGDCLIIKKGVGTSRNNTYWTEDVPQNTILGSVWVDPKDGKLISFDAGVQTTKEKSKERVLCTDFFQLLDSNKGSKCTVLLPKDKVISGTIREALVNNIDEEKTDKPVQTSGLPDLSRSYRSEAIKGNLFVISNDQGDHIVRIDQVQQLILPQNSKLYTKKIITKTTKRLTFRFEPKEEDKQEKDQKNNENSEKDQKKTTTDSELSIDEKEKSDKQDEKKGELITRELIIVYFVVGVIRWIPTYRIQVAPKSEQMEITEDKKTPKQILDLSCQAEIINAGESLVDAYLELVVGVPSFKFRDTISPFSLEPTIKNLLNEKIPQIMGVSRAPNQQI</sequence>
<accession>A0A9Q0LJT7</accession>
<comment type="caution">
    <text evidence="2">The sequence shown here is derived from an EMBL/GenBank/DDBJ whole genome shotgun (WGS) entry which is preliminary data.</text>
</comment>
<name>A0A9Q0LJT7_ANAIG</name>
<keyword evidence="3" id="KW-1185">Reference proteome</keyword>
<dbReference type="EMBL" id="JAPDFW010000070">
    <property type="protein sequence ID" value="KAJ5074137.1"/>
    <property type="molecule type" value="Genomic_DNA"/>
</dbReference>
<proteinExistence type="predicted"/>
<dbReference type="Proteomes" id="UP001149090">
    <property type="component" value="Unassembled WGS sequence"/>
</dbReference>
<feature type="region of interest" description="Disordered" evidence="1">
    <location>
        <begin position="192"/>
        <end position="236"/>
    </location>
</feature>